<evidence type="ECO:0000256" key="8">
    <source>
        <dbReference type="ARBA" id="ARBA00022989"/>
    </source>
</evidence>
<keyword evidence="8" id="KW-1133">Transmembrane helix</keyword>
<proteinExistence type="inferred from homology"/>
<dbReference type="PANTHER" id="PTHR48438">
    <property type="entry name" value="ALPHA-(1,3)-FUCOSYLTRANSFERASE C-RELATED"/>
    <property type="match status" value="1"/>
</dbReference>
<name>A0ABQ7PZ47_PLUXY</name>
<evidence type="ECO:0000256" key="7">
    <source>
        <dbReference type="ARBA" id="ARBA00022968"/>
    </source>
</evidence>
<evidence type="ECO:0000256" key="2">
    <source>
        <dbReference type="ARBA" id="ARBA00004922"/>
    </source>
</evidence>
<dbReference type="PANTHER" id="PTHR48438:SF1">
    <property type="entry name" value="ALPHA-(1,3)-FUCOSYLTRANSFERASE C-RELATED"/>
    <property type="match status" value="1"/>
</dbReference>
<keyword evidence="9 12" id="KW-0333">Golgi apparatus</keyword>
<protein>
    <recommendedName>
        <fullName evidence="12">Fucosyltransferase</fullName>
        <ecNumber evidence="12">2.4.1.-</ecNumber>
    </recommendedName>
</protein>
<feature type="domain" description="Fucosyltransferase N-terminal" evidence="14">
    <location>
        <begin position="315"/>
        <end position="430"/>
    </location>
</feature>
<keyword evidence="6 12" id="KW-0812">Transmembrane</keyword>
<evidence type="ECO:0000259" key="14">
    <source>
        <dbReference type="Pfam" id="PF17039"/>
    </source>
</evidence>
<dbReference type="EC" id="2.4.1.-" evidence="12"/>
<evidence type="ECO:0000313" key="15">
    <source>
        <dbReference type="EMBL" id="KAG7298237.1"/>
    </source>
</evidence>
<feature type="domain" description="Fucosyltransferase C-terminal" evidence="13">
    <location>
        <begin position="471"/>
        <end position="655"/>
    </location>
</feature>
<evidence type="ECO:0000256" key="4">
    <source>
        <dbReference type="ARBA" id="ARBA00022676"/>
    </source>
</evidence>
<comment type="pathway">
    <text evidence="2">Protein modification; protein glycosylation.</text>
</comment>
<evidence type="ECO:0000256" key="5">
    <source>
        <dbReference type="ARBA" id="ARBA00022679"/>
    </source>
</evidence>
<evidence type="ECO:0000256" key="6">
    <source>
        <dbReference type="ARBA" id="ARBA00022692"/>
    </source>
</evidence>
<evidence type="ECO:0000256" key="11">
    <source>
        <dbReference type="ARBA" id="ARBA00023180"/>
    </source>
</evidence>
<evidence type="ECO:0000256" key="10">
    <source>
        <dbReference type="ARBA" id="ARBA00023136"/>
    </source>
</evidence>
<comment type="caution">
    <text evidence="15">The sequence shown here is derived from an EMBL/GenBank/DDBJ whole genome shotgun (WGS) entry which is preliminary data.</text>
</comment>
<dbReference type="Proteomes" id="UP000823941">
    <property type="component" value="Chromosome 25"/>
</dbReference>
<dbReference type="InterPro" id="IPR038577">
    <property type="entry name" value="GT10-like_C_sf"/>
</dbReference>
<keyword evidence="5 12" id="KW-0808">Transferase</keyword>
<feature type="domain" description="Fucosyltransferase N-terminal" evidence="14">
    <location>
        <begin position="7"/>
        <end position="54"/>
    </location>
</feature>
<keyword evidence="7" id="KW-0735">Signal-anchor</keyword>
<dbReference type="SUPFAM" id="SSF53756">
    <property type="entry name" value="UDP-Glycosyltransferase/glycogen phosphorylase"/>
    <property type="match status" value="2"/>
</dbReference>
<gene>
    <name evidence="15" type="ORF">JYU34_019053</name>
</gene>
<comment type="similarity">
    <text evidence="3 12">Belongs to the glycosyltransferase 10 family.</text>
</comment>
<feature type="domain" description="Fucosyltransferase C-terminal" evidence="13">
    <location>
        <begin position="97"/>
        <end position="264"/>
    </location>
</feature>
<dbReference type="Pfam" id="PF00852">
    <property type="entry name" value="Glyco_transf_10"/>
    <property type="match status" value="2"/>
</dbReference>
<dbReference type="EMBL" id="JAHIBW010000025">
    <property type="protein sequence ID" value="KAG7298237.1"/>
    <property type="molecule type" value="Genomic_DNA"/>
</dbReference>
<reference evidence="15 16" key="1">
    <citation type="submission" date="2021-06" db="EMBL/GenBank/DDBJ databases">
        <title>A haploid diamondback moth (Plutella xylostella L.) genome assembly resolves 31 chromosomes and identifies a diamide resistance mutation.</title>
        <authorList>
            <person name="Ward C.M."/>
            <person name="Perry K.D."/>
            <person name="Baker G."/>
            <person name="Powis K."/>
            <person name="Heckel D.G."/>
            <person name="Baxter S.W."/>
        </authorList>
    </citation>
    <scope>NUCLEOTIDE SEQUENCE [LARGE SCALE GENOMIC DNA]</scope>
    <source>
        <strain evidence="15 16">LV</strain>
        <tissue evidence="15">Single pupa</tissue>
    </source>
</reference>
<sequence length="675" mass="78054">MSTTFETPHARSQKQLYVFMTLEPAIYFNIPLRLTNFFNMTMTYRLDSNIVWPFFAVVDRNSNIDVAPVVNPPWIATLPKVDEKANKESSDVKKIVAAKEIEVAWIEQNCDRAAEMYVEKVRSNGITVDSYGLCGLSPNCSVHENCIKGIGARYYFLFIFEKALCVDYLSESVVDALENGVVPIIFSGANLKNFLPPNSYIDGSKLSPKDVAGVVRQYMGNKEDYERFFWWRKQYRVERRYFEEKWATGKHPLCNLCDILHHPLAPRSLRKKEVRFWWQTKPNSKEFACSQPFFRNNNRNKNNLKNNQSVTSINETKVIRIWNRYHNENSFGPTRSERGVFDFSECKVSNCIMNYRQHQHLEDSQIAAILFHINDGISNRLDLPVHSLPHQLFVFMSLEPPVHLRWPEKLSNLMDLTMTYRLDSDIPSPYFAIVDKGTNKTVAPSLKVSWKNPKPPKPGSYLRKEINDLIKEKEDEAVWIATNCDDVSQRQKYVRKIRRYGVQVDVHGRCGPAGPCRGDTDTDCSLSLGRSYYFYLVFENALCEDYMSDKVVKALYNGAVPVVLSGANVDKFLPPGSYLDVRSVGPKKAAEMMRALMDDPEAYARYFSWRRRYRVERRGLGSEWPAGEHPLCQLCEILHQPTWRSSRKVKEVHRWWQTSRSGNESACVGRDTVRI</sequence>
<evidence type="ECO:0000256" key="1">
    <source>
        <dbReference type="ARBA" id="ARBA00004447"/>
    </source>
</evidence>
<evidence type="ECO:0000256" key="3">
    <source>
        <dbReference type="ARBA" id="ARBA00008919"/>
    </source>
</evidence>
<organism evidence="15 16">
    <name type="scientific">Plutella xylostella</name>
    <name type="common">Diamondback moth</name>
    <name type="synonym">Plutella maculipennis</name>
    <dbReference type="NCBI Taxonomy" id="51655"/>
    <lineage>
        <taxon>Eukaryota</taxon>
        <taxon>Metazoa</taxon>
        <taxon>Ecdysozoa</taxon>
        <taxon>Arthropoda</taxon>
        <taxon>Hexapoda</taxon>
        <taxon>Insecta</taxon>
        <taxon>Pterygota</taxon>
        <taxon>Neoptera</taxon>
        <taxon>Endopterygota</taxon>
        <taxon>Lepidoptera</taxon>
        <taxon>Glossata</taxon>
        <taxon>Ditrysia</taxon>
        <taxon>Yponomeutoidea</taxon>
        <taxon>Plutellidae</taxon>
        <taxon>Plutella</taxon>
    </lineage>
</organism>
<dbReference type="Pfam" id="PF17039">
    <property type="entry name" value="Glyco_tran_10_N"/>
    <property type="match status" value="2"/>
</dbReference>
<accession>A0ABQ7PZ47</accession>
<keyword evidence="11" id="KW-0325">Glycoprotein</keyword>
<dbReference type="InterPro" id="IPR031481">
    <property type="entry name" value="Glyco_tran_10_N"/>
</dbReference>
<evidence type="ECO:0000259" key="13">
    <source>
        <dbReference type="Pfam" id="PF00852"/>
    </source>
</evidence>
<evidence type="ECO:0000256" key="12">
    <source>
        <dbReference type="RuleBase" id="RU003832"/>
    </source>
</evidence>
<dbReference type="InterPro" id="IPR055270">
    <property type="entry name" value="Glyco_tran_10_C"/>
</dbReference>
<dbReference type="Gene3D" id="3.40.50.11660">
    <property type="entry name" value="Glycosyl transferase family 10, C-terminal domain"/>
    <property type="match status" value="2"/>
</dbReference>
<evidence type="ECO:0000313" key="16">
    <source>
        <dbReference type="Proteomes" id="UP000823941"/>
    </source>
</evidence>
<evidence type="ECO:0000256" key="9">
    <source>
        <dbReference type="ARBA" id="ARBA00023034"/>
    </source>
</evidence>
<keyword evidence="4 12" id="KW-0328">Glycosyltransferase</keyword>
<dbReference type="InterPro" id="IPR001503">
    <property type="entry name" value="Glyco_trans_10"/>
</dbReference>
<keyword evidence="10" id="KW-0472">Membrane</keyword>
<keyword evidence="16" id="KW-1185">Reference proteome</keyword>
<comment type="subcellular location">
    <subcellularLocation>
        <location evidence="1 12">Golgi apparatus</location>
        <location evidence="1 12">Golgi stack membrane</location>
        <topology evidence="1 12">Single-pass type II membrane protein</topology>
    </subcellularLocation>
</comment>